<reference evidence="1 2" key="1">
    <citation type="journal article" date="2018" name="Mol. Plant">
        <title>The genome of Artemisia annua provides insight into the evolution of Asteraceae family and artemisinin biosynthesis.</title>
        <authorList>
            <person name="Shen Q."/>
            <person name="Zhang L."/>
            <person name="Liao Z."/>
            <person name="Wang S."/>
            <person name="Yan T."/>
            <person name="Shi P."/>
            <person name="Liu M."/>
            <person name="Fu X."/>
            <person name="Pan Q."/>
            <person name="Wang Y."/>
            <person name="Lv Z."/>
            <person name="Lu X."/>
            <person name="Zhang F."/>
            <person name="Jiang W."/>
            <person name="Ma Y."/>
            <person name="Chen M."/>
            <person name="Hao X."/>
            <person name="Li L."/>
            <person name="Tang Y."/>
            <person name="Lv G."/>
            <person name="Zhou Y."/>
            <person name="Sun X."/>
            <person name="Brodelius P.E."/>
            <person name="Rose J.K.C."/>
            <person name="Tang K."/>
        </authorList>
    </citation>
    <scope>NUCLEOTIDE SEQUENCE [LARGE SCALE GENOMIC DNA]</scope>
    <source>
        <strain evidence="2">cv. Huhao1</strain>
        <tissue evidence="1">Leaf</tissue>
    </source>
</reference>
<dbReference type="AlphaFoldDB" id="A0A2U1NF09"/>
<name>A0A2U1NF09_ARTAN</name>
<proteinExistence type="predicted"/>
<gene>
    <name evidence="1" type="ORF">CTI12_AA274440</name>
</gene>
<organism evidence="1 2">
    <name type="scientific">Artemisia annua</name>
    <name type="common">Sweet wormwood</name>
    <dbReference type="NCBI Taxonomy" id="35608"/>
    <lineage>
        <taxon>Eukaryota</taxon>
        <taxon>Viridiplantae</taxon>
        <taxon>Streptophyta</taxon>
        <taxon>Embryophyta</taxon>
        <taxon>Tracheophyta</taxon>
        <taxon>Spermatophyta</taxon>
        <taxon>Magnoliopsida</taxon>
        <taxon>eudicotyledons</taxon>
        <taxon>Gunneridae</taxon>
        <taxon>Pentapetalae</taxon>
        <taxon>asterids</taxon>
        <taxon>campanulids</taxon>
        <taxon>Asterales</taxon>
        <taxon>Asteraceae</taxon>
        <taxon>Asteroideae</taxon>
        <taxon>Anthemideae</taxon>
        <taxon>Artemisiinae</taxon>
        <taxon>Artemisia</taxon>
    </lineage>
</organism>
<comment type="caution">
    <text evidence="1">The sequence shown here is derived from an EMBL/GenBank/DDBJ whole genome shotgun (WGS) entry which is preliminary data.</text>
</comment>
<accession>A0A2U1NF09</accession>
<evidence type="ECO:0000313" key="1">
    <source>
        <dbReference type="EMBL" id="PWA72081.1"/>
    </source>
</evidence>
<keyword evidence="2" id="KW-1185">Reference proteome</keyword>
<dbReference type="Proteomes" id="UP000245207">
    <property type="component" value="Unassembled WGS sequence"/>
</dbReference>
<dbReference type="EMBL" id="PKPP01002969">
    <property type="protein sequence ID" value="PWA72081.1"/>
    <property type="molecule type" value="Genomic_DNA"/>
</dbReference>
<protein>
    <submittedName>
        <fullName evidence="1">NAC domain-containing protein</fullName>
    </submittedName>
</protein>
<evidence type="ECO:0000313" key="2">
    <source>
        <dbReference type="Proteomes" id="UP000245207"/>
    </source>
</evidence>
<sequence>MKKTLVFHNGRAPDGMHEYLLLDQELLRVGVTQGRRIRLCCVGFKKQVGWDHRMVTLRMVCLMVMRLMPKEMTLVRPTNHDAKRYGSSSHERLCGWYHLYKNPGNEQVLELFKELIDADGLVDCFCSCLSSFVQLISLLLILRKCVDTSGSICQRFAWSIVYHDNF</sequence>